<organism evidence="1 2">
    <name type="scientific">Diphasiastrum complanatum</name>
    <name type="common">Issler's clubmoss</name>
    <name type="synonym">Lycopodium complanatum</name>
    <dbReference type="NCBI Taxonomy" id="34168"/>
    <lineage>
        <taxon>Eukaryota</taxon>
        <taxon>Viridiplantae</taxon>
        <taxon>Streptophyta</taxon>
        <taxon>Embryophyta</taxon>
        <taxon>Tracheophyta</taxon>
        <taxon>Lycopodiopsida</taxon>
        <taxon>Lycopodiales</taxon>
        <taxon>Lycopodiaceae</taxon>
        <taxon>Lycopodioideae</taxon>
        <taxon>Diphasiastrum</taxon>
    </lineage>
</organism>
<evidence type="ECO:0000313" key="2">
    <source>
        <dbReference type="Proteomes" id="UP001162992"/>
    </source>
</evidence>
<protein>
    <submittedName>
        <fullName evidence="1">Uncharacterized protein</fullName>
    </submittedName>
</protein>
<proteinExistence type="predicted"/>
<comment type="caution">
    <text evidence="1">The sequence shown here is derived from an EMBL/GenBank/DDBJ whole genome shotgun (WGS) entry which is preliminary data.</text>
</comment>
<accession>A0ACC2EHB5</accession>
<reference evidence="2" key="1">
    <citation type="journal article" date="2024" name="Proc. Natl. Acad. Sci. U.S.A.">
        <title>Extraordinary preservation of gene collinearity over three hundred million years revealed in homosporous lycophytes.</title>
        <authorList>
            <person name="Li C."/>
            <person name="Wickell D."/>
            <person name="Kuo L.Y."/>
            <person name="Chen X."/>
            <person name="Nie B."/>
            <person name="Liao X."/>
            <person name="Peng D."/>
            <person name="Ji J."/>
            <person name="Jenkins J."/>
            <person name="Williams M."/>
            <person name="Shu S."/>
            <person name="Plott C."/>
            <person name="Barry K."/>
            <person name="Rajasekar S."/>
            <person name="Grimwood J."/>
            <person name="Han X."/>
            <person name="Sun S."/>
            <person name="Hou Z."/>
            <person name="He W."/>
            <person name="Dai G."/>
            <person name="Sun C."/>
            <person name="Schmutz J."/>
            <person name="Leebens-Mack J.H."/>
            <person name="Li F.W."/>
            <person name="Wang L."/>
        </authorList>
    </citation>
    <scope>NUCLEOTIDE SEQUENCE [LARGE SCALE GENOMIC DNA]</scope>
    <source>
        <strain evidence="2">cv. PW_Plant_1</strain>
    </source>
</reference>
<sequence length="486" mass="54724">MASISPLLPLPTNLPTKEIPGGYGPPFFGALSDRLDLIYNPAGPDAFFESRMKKYNSTVFRVNIPPGGIFFPDPRVIMLLDQKSFPVLFDTTKVDKTDIFTGTYMPPVSCTGGFRVLPYLDPSEERHTKLKGFCFEILKSNASKWFPEFHKAFMEAGTIWDSQLTSDGRANFSDATDEFALNFLLRSIVNRDPTIRGEVDLGDNPASLLVPWIAFQLYPIIPLGILPKYVEDFIFHNFQLPFWPVKGYYDKLYKFFKTYGTEAIDIAVTKFDLHREDAIHNLIFFVCFNTHGGIKRLFPSIVRHISDAGAELQQELAQEVQSAVKSHGGLTPKALGSMPLVESTVYEVLRIEPPVAYQYGRAKNDLIIESHDAAYKVKKGEMLGGYQPCATRDPKVFANPKAFLPKRFLGDEGQRLLQYVLWSNGQETSEPTVSNKQCAGKNFVVLISRLFVAELFSRYDYIKLGPPVGKGVSPKFFFTTLQKSQI</sequence>
<name>A0ACC2EHB5_DIPCM</name>
<keyword evidence="2" id="KW-1185">Reference proteome</keyword>
<dbReference type="EMBL" id="CM055093">
    <property type="protein sequence ID" value="KAJ7565824.1"/>
    <property type="molecule type" value="Genomic_DNA"/>
</dbReference>
<dbReference type="Proteomes" id="UP001162992">
    <property type="component" value="Chromosome 2"/>
</dbReference>
<evidence type="ECO:0000313" key="1">
    <source>
        <dbReference type="EMBL" id="KAJ7565824.1"/>
    </source>
</evidence>
<gene>
    <name evidence="1" type="ORF">O6H91_02G076700</name>
</gene>